<keyword evidence="2" id="KW-1185">Reference proteome</keyword>
<dbReference type="Proteomes" id="UP000242757">
    <property type="component" value="Unassembled WGS sequence"/>
</dbReference>
<name>A0A233RD47_9GAMM</name>
<dbReference type="InterPro" id="IPR023534">
    <property type="entry name" value="Rof/RNase_P-like"/>
</dbReference>
<dbReference type="Pfam" id="PF07073">
    <property type="entry name" value="ROF"/>
    <property type="match status" value="1"/>
</dbReference>
<accession>A0A233RD47</accession>
<reference evidence="1 2" key="1">
    <citation type="submission" date="2017-08" db="EMBL/GenBank/DDBJ databases">
        <title>A Genome Sequence of Oceanimonas doudoroffii ATCC 27123T.</title>
        <authorList>
            <person name="Brennan M.A."/>
            <person name="Maclea K.S."/>
            <person name="Mcclelland W.D."/>
            <person name="Trachtenberg A.M."/>
        </authorList>
    </citation>
    <scope>NUCLEOTIDE SEQUENCE [LARGE SCALE GENOMIC DNA]</scope>
    <source>
        <strain evidence="1 2">ATCC 27123</strain>
    </source>
</reference>
<dbReference type="OrthoDB" id="5344363at2"/>
<evidence type="ECO:0000313" key="1">
    <source>
        <dbReference type="EMBL" id="OXY81315.1"/>
    </source>
</evidence>
<dbReference type="SUPFAM" id="SSF101744">
    <property type="entry name" value="Rof/RNase P subunit-like"/>
    <property type="match status" value="1"/>
</dbReference>
<dbReference type="InterPro" id="IPR038626">
    <property type="entry name" value="Rof-like_sf"/>
</dbReference>
<sequence length="81" mass="8902">MLSCDQYDYIEIACLYHYAITLTLVSGEVISGTALDTARNEARAECIKLAVGDGERLLPLVSLTHMTAAQPNPHFTQVDFD</sequence>
<dbReference type="Gene3D" id="2.30.30.400">
    <property type="entry name" value="Rof-like"/>
    <property type="match status" value="1"/>
</dbReference>
<gene>
    <name evidence="1" type="ORF">B6S08_12540</name>
</gene>
<evidence type="ECO:0000313" key="2">
    <source>
        <dbReference type="Proteomes" id="UP000242757"/>
    </source>
</evidence>
<protein>
    <submittedName>
        <fullName evidence="1">Transcriptional regulator</fullName>
    </submittedName>
</protein>
<proteinExistence type="predicted"/>
<dbReference type="RefSeq" id="WP_094201151.1">
    <property type="nucleotide sequence ID" value="NZ_NBIM01000004.1"/>
</dbReference>
<comment type="caution">
    <text evidence="1">The sequence shown here is derived from an EMBL/GenBank/DDBJ whole genome shotgun (WGS) entry which is preliminary data.</text>
</comment>
<organism evidence="1 2">
    <name type="scientific">Oceanimonas doudoroffii</name>
    <dbReference type="NCBI Taxonomy" id="84158"/>
    <lineage>
        <taxon>Bacteria</taxon>
        <taxon>Pseudomonadati</taxon>
        <taxon>Pseudomonadota</taxon>
        <taxon>Gammaproteobacteria</taxon>
        <taxon>Aeromonadales</taxon>
        <taxon>Aeromonadaceae</taxon>
        <taxon>Oceanimonas</taxon>
    </lineage>
</organism>
<dbReference type="AlphaFoldDB" id="A0A233RD47"/>
<dbReference type="InterPro" id="IPR009778">
    <property type="entry name" value="ROF"/>
</dbReference>
<dbReference type="EMBL" id="NBIM01000004">
    <property type="protein sequence ID" value="OXY81315.1"/>
    <property type="molecule type" value="Genomic_DNA"/>
</dbReference>